<dbReference type="EMBL" id="JAGQHR010000545">
    <property type="protein sequence ID" value="MCA9729012.1"/>
    <property type="molecule type" value="Genomic_DNA"/>
</dbReference>
<dbReference type="InterPro" id="IPR050361">
    <property type="entry name" value="MPP/UQCRC_Complex"/>
</dbReference>
<dbReference type="InterPro" id="IPR011765">
    <property type="entry name" value="Pept_M16_N"/>
</dbReference>
<dbReference type="Gene3D" id="3.30.830.10">
    <property type="entry name" value="Metalloenzyme, LuxS/M16 peptidase-like"/>
    <property type="match status" value="2"/>
</dbReference>
<evidence type="ECO:0000313" key="6">
    <source>
        <dbReference type="Proteomes" id="UP000697710"/>
    </source>
</evidence>
<dbReference type="Pfam" id="PF05193">
    <property type="entry name" value="Peptidase_M16_C"/>
    <property type="match status" value="1"/>
</dbReference>
<evidence type="ECO:0000256" key="2">
    <source>
        <dbReference type="SAM" id="MobiDB-lite"/>
    </source>
</evidence>
<name>A0A956RQZ0_UNCEI</name>
<organism evidence="5 6">
    <name type="scientific">Eiseniibacteriota bacterium</name>
    <dbReference type="NCBI Taxonomy" id="2212470"/>
    <lineage>
        <taxon>Bacteria</taxon>
        <taxon>Candidatus Eiseniibacteriota</taxon>
    </lineage>
</organism>
<dbReference type="GO" id="GO:0046872">
    <property type="term" value="F:metal ion binding"/>
    <property type="evidence" value="ECO:0007669"/>
    <property type="project" value="InterPro"/>
</dbReference>
<feature type="domain" description="Peptidase M16 N-terminal" evidence="3">
    <location>
        <begin position="17"/>
        <end position="160"/>
    </location>
</feature>
<sequence length="433" mass="49286">MFHRKVEESVLDNGLTVLTAANSTSPTATLQVWYRVGSRNERTGITGISHIFEHMMFKGTEKYPRGSFDRIVQENGMTYNAFTSHDFTAYYEVMAADRLELSMELESDRMQGLLLDPEEFASEISVIREERRQTREDPPFGLLSEAVEATMFTAHPYHWPVIGWMTDLFTITVEDLQAYYRDYYRPNNAFLVVAGDVEHARVVDQASRFFGRIERGSELPEVRIREPRQLGERTVSVRKAVQLPGIIVAYRTPGRGSEDIYALNALEYLLFHGKSSRLYQRLVYREQLAVGLTGGYYLRTDPSSFSIRASARPGIAVERLRDAIYAELADLQERPVAEAELRKAIRAIEVEHLFGQESNEEMAQSLGASATRGTWREYLDWVESHRRLTPADLQRAARDVFTETGRTVGYLVPDENAPAPDSFRGEEGNADES</sequence>
<dbReference type="PANTHER" id="PTHR11851">
    <property type="entry name" value="METALLOPROTEASE"/>
    <property type="match status" value="1"/>
</dbReference>
<reference evidence="5" key="1">
    <citation type="submission" date="2020-04" db="EMBL/GenBank/DDBJ databases">
        <authorList>
            <person name="Zhang T."/>
        </authorList>
    </citation>
    <scope>NUCLEOTIDE SEQUENCE</scope>
    <source>
        <strain evidence="5">HKST-UBA01</strain>
    </source>
</reference>
<reference evidence="5" key="2">
    <citation type="journal article" date="2021" name="Microbiome">
        <title>Successional dynamics and alternative stable states in a saline activated sludge microbial community over 9 years.</title>
        <authorList>
            <person name="Wang Y."/>
            <person name="Ye J."/>
            <person name="Ju F."/>
            <person name="Liu L."/>
            <person name="Boyd J.A."/>
            <person name="Deng Y."/>
            <person name="Parks D.H."/>
            <person name="Jiang X."/>
            <person name="Yin X."/>
            <person name="Woodcroft B.J."/>
            <person name="Tyson G.W."/>
            <person name="Hugenholtz P."/>
            <person name="Polz M.F."/>
            <person name="Zhang T."/>
        </authorList>
    </citation>
    <scope>NUCLEOTIDE SEQUENCE</scope>
    <source>
        <strain evidence="5">HKST-UBA01</strain>
    </source>
</reference>
<dbReference type="PANTHER" id="PTHR11851:SF49">
    <property type="entry name" value="MITOCHONDRIAL-PROCESSING PEPTIDASE SUBUNIT ALPHA"/>
    <property type="match status" value="1"/>
</dbReference>
<evidence type="ECO:0000256" key="1">
    <source>
        <dbReference type="ARBA" id="ARBA00007261"/>
    </source>
</evidence>
<accession>A0A956RQZ0</accession>
<comment type="similarity">
    <text evidence="1">Belongs to the peptidase M16 family.</text>
</comment>
<evidence type="ECO:0000259" key="4">
    <source>
        <dbReference type="Pfam" id="PF05193"/>
    </source>
</evidence>
<dbReference type="InterPro" id="IPR007863">
    <property type="entry name" value="Peptidase_M16_C"/>
</dbReference>
<dbReference type="AlphaFoldDB" id="A0A956RQZ0"/>
<dbReference type="SUPFAM" id="SSF63411">
    <property type="entry name" value="LuxS/MPP-like metallohydrolase"/>
    <property type="match status" value="2"/>
</dbReference>
<evidence type="ECO:0000313" key="5">
    <source>
        <dbReference type="EMBL" id="MCA9729012.1"/>
    </source>
</evidence>
<feature type="region of interest" description="Disordered" evidence="2">
    <location>
        <begin position="411"/>
        <end position="433"/>
    </location>
</feature>
<dbReference type="Pfam" id="PF00675">
    <property type="entry name" value="Peptidase_M16"/>
    <property type="match status" value="1"/>
</dbReference>
<protein>
    <submittedName>
        <fullName evidence="5">Insulinase family protein</fullName>
    </submittedName>
</protein>
<feature type="domain" description="Peptidase M16 C-terminal" evidence="4">
    <location>
        <begin position="170"/>
        <end position="347"/>
    </location>
</feature>
<dbReference type="Proteomes" id="UP000697710">
    <property type="component" value="Unassembled WGS sequence"/>
</dbReference>
<evidence type="ECO:0000259" key="3">
    <source>
        <dbReference type="Pfam" id="PF00675"/>
    </source>
</evidence>
<gene>
    <name evidence="5" type="ORF">KC729_15070</name>
</gene>
<dbReference type="InterPro" id="IPR011249">
    <property type="entry name" value="Metalloenz_LuxS/M16"/>
</dbReference>
<comment type="caution">
    <text evidence="5">The sequence shown here is derived from an EMBL/GenBank/DDBJ whole genome shotgun (WGS) entry which is preliminary data.</text>
</comment>
<proteinExistence type="inferred from homology"/>